<sequence>MRGEVPEAESHVPDPGRWRILAVLLVTMFMSLIGVSIVNVVLPALQQSLGASQSDIQWVLSGYALTFGVVLVAAGRAGDVFGRGALFIAGVAVFTLSSVAAGLAPDPLSLNLARFIQGVGSGLINPQVLGMIQQYFRGTERGRAYGAMGTMVGFSVAIGPLLGGALIALLGPDAGWRATFLVNVPVGALAIVLALRWFPRPMFTRAALPEPQPAPGAGRRTRRRTDLDPVGSTLLGLGVLGMLLPFVQGRESTWVWWLLPAGLAVIAGWVLWEWNYAARGNSPMVDLDLFRISSFTFGTLIAGLYFVGISSVWVLVAIYVQDGQGFTALDAGLLGLPAALCAAASSHLAGLRVMEYGRKIVILGILCALFGLLASIVVIELHAGGRVGLWWLLGTLAFVGIAQGAIIAPNQALTMLEVPAEHSGSAGGVMQTSQRIGTAVGIAMMTAIFFATLSATAWDTAMSVGLASIAAVVLITLLVALADQRRRTRQGPAAGGG</sequence>
<accession>A0ABS4WDM7</accession>
<keyword evidence="4 5" id="KW-0472">Membrane</keyword>
<feature type="transmembrane region" description="Helical" evidence="5">
    <location>
        <begin position="464"/>
        <end position="482"/>
    </location>
</feature>
<feature type="transmembrane region" description="Helical" evidence="5">
    <location>
        <begin position="20"/>
        <end position="44"/>
    </location>
</feature>
<dbReference type="Pfam" id="PF07690">
    <property type="entry name" value="MFS_1"/>
    <property type="match status" value="1"/>
</dbReference>
<feature type="transmembrane region" description="Helical" evidence="5">
    <location>
        <begin position="56"/>
        <end position="74"/>
    </location>
</feature>
<evidence type="ECO:0000256" key="1">
    <source>
        <dbReference type="ARBA" id="ARBA00004651"/>
    </source>
</evidence>
<evidence type="ECO:0000256" key="2">
    <source>
        <dbReference type="ARBA" id="ARBA00022692"/>
    </source>
</evidence>
<proteinExistence type="predicted"/>
<dbReference type="PANTHER" id="PTHR42718:SF39">
    <property type="entry name" value="ACTINORHODIN TRANSPORTER-RELATED"/>
    <property type="match status" value="1"/>
</dbReference>
<feature type="transmembrane region" description="Helical" evidence="5">
    <location>
        <begin position="115"/>
        <end position="132"/>
    </location>
</feature>
<dbReference type="PROSITE" id="PS50850">
    <property type="entry name" value="MFS"/>
    <property type="match status" value="1"/>
</dbReference>
<evidence type="ECO:0000259" key="6">
    <source>
        <dbReference type="PROSITE" id="PS50850"/>
    </source>
</evidence>
<dbReference type="Gene3D" id="1.20.1720.10">
    <property type="entry name" value="Multidrug resistance protein D"/>
    <property type="match status" value="1"/>
</dbReference>
<reference evidence="7 8" key="1">
    <citation type="submission" date="2021-03" db="EMBL/GenBank/DDBJ databases">
        <title>Sequencing the genomes of 1000 actinobacteria strains.</title>
        <authorList>
            <person name="Klenk H.-P."/>
        </authorList>
    </citation>
    <scope>NUCLEOTIDE SEQUENCE [LARGE SCALE GENOMIC DNA]</scope>
    <source>
        <strain evidence="7 8">DSM 15454</strain>
    </source>
</reference>
<feature type="transmembrane region" description="Helical" evidence="5">
    <location>
        <begin position="144"/>
        <end position="170"/>
    </location>
</feature>
<feature type="transmembrane region" description="Helical" evidence="5">
    <location>
        <begin position="229"/>
        <end position="248"/>
    </location>
</feature>
<keyword evidence="2 5" id="KW-0812">Transmembrane</keyword>
<dbReference type="InterPro" id="IPR011701">
    <property type="entry name" value="MFS"/>
</dbReference>
<feature type="transmembrane region" description="Helical" evidence="5">
    <location>
        <begin position="254"/>
        <end position="274"/>
    </location>
</feature>
<dbReference type="InterPro" id="IPR036259">
    <property type="entry name" value="MFS_trans_sf"/>
</dbReference>
<gene>
    <name evidence="7" type="ORF">JOF46_002227</name>
</gene>
<feature type="transmembrane region" description="Helical" evidence="5">
    <location>
        <begin position="176"/>
        <end position="198"/>
    </location>
</feature>
<comment type="subcellular location">
    <subcellularLocation>
        <location evidence="1">Cell membrane</location>
        <topology evidence="1">Multi-pass membrane protein</topology>
    </subcellularLocation>
</comment>
<evidence type="ECO:0000313" key="7">
    <source>
        <dbReference type="EMBL" id="MBP2374315.1"/>
    </source>
</evidence>
<comment type="caution">
    <text evidence="7">The sequence shown here is derived from an EMBL/GenBank/DDBJ whole genome shotgun (WGS) entry which is preliminary data.</text>
</comment>
<dbReference type="Gene3D" id="1.20.1250.20">
    <property type="entry name" value="MFS general substrate transporter like domains"/>
    <property type="match status" value="1"/>
</dbReference>
<evidence type="ECO:0000313" key="8">
    <source>
        <dbReference type="Proteomes" id="UP000766570"/>
    </source>
</evidence>
<dbReference type="SUPFAM" id="SSF103473">
    <property type="entry name" value="MFS general substrate transporter"/>
    <property type="match status" value="1"/>
</dbReference>
<dbReference type="InterPro" id="IPR020846">
    <property type="entry name" value="MFS_dom"/>
</dbReference>
<dbReference type="RefSeq" id="WP_209907347.1">
    <property type="nucleotide sequence ID" value="NZ_BAAAMI010000006.1"/>
</dbReference>
<feature type="transmembrane region" description="Helical" evidence="5">
    <location>
        <begin position="326"/>
        <end position="348"/>
    </location>
</feature>
<dbReference type="CDD" id="cd17321">
    <property type="entry name" value="MFS_MMR_MDR_like"/>
    <property type="match status" value="1"/>
</dbReference>
<dbReference type="Proteomes" id="UP000766570">
    <property type="component" value="Unassembled WGS sequence"/>
</dbReference>
<feature type="domain" description="Major facilitator superfamily (MFS) profile" evidence="6">
    <location>
        <begin position="20"/>
        <end position="488"/>
    </location>
</feature>
<organism evidence="7 8">
    <name type="scientific">Paeniglutamicibacter psychrophenolicus</name>
    <dbReference type="NCBI Taxonomy" id="257454"/>
    <lineage>
        <taxon>Bacteria</taxon>
        <taxon>Bacillati</taxon>
        <taxon>Actinomycetota</taxon>
        <taxon>Actinomycetes</taxon>
        <taxon>Micrococcales</taxon>
        <taxon>Micrococcaceae</taxon>
        <taxon>Paeniglutamicibacter</taxon>
    </lineage>
</organism>
<evidence type="ECO:0000256" key="5">
    <source>
        <dbReference type="SAM" id="Phobius"/>
    </source>
</evidence>
<feature type="transmembrane region" description="Helical" evidence="5">
    <location>
        <begin position="389"/>
        <end position="408"/>
    </location>
</feature>
<name>A0ABS4WDM7_9MICC</name>
<keyword evidence="3 5" id="KW-1133">Transmembrane helix</keyword>
<dbReference type="PRINTS" id="PR01036">
    <property type="entry name" value="TCRTETB"/>
</dbReference>
<evidence type="ECO:0000256" key="3">
    <source>
        <dbReference type="ARBA" id="ARBA00022989"/>
    </source>
</evidence>
<dbReference type="EMBL" id="JAGIOE010000001">
    <property type="protein sequence ID" value="MBP2374315.1"/>
    <property type="molecule type" value="Genomic_DNA"/>
</dbReference>
<evidence type="ECO:0000256" key="4">
    <source>
        <dbReference type="ARBA" id="ARBA00023136"/>
    </source>
</evidence>
<feature type="transmembrane region" description="Helical" evidence="5">
    <location>
        <begin position="360"/>
        <end position="383"/>
    </location>
</feature>
<feature type="transmembrane region" description="Helical" evidence="5">
    <location>
        <begin position="295"/>
        <end position="320"/>
    </location>
</feature>
<feature type="transmembrane region" description="Helical" evidence="5">
    <location>
        <begin position="86"/>
        <end position="103"/>
    </location>
</feature>
<dbReference type="PANTHER" id="PTHR42718">
    <property type="entry name" value="MAJOR FACILITATOR SUPERFAMILY MULTIDRUG TRANSPORTER MFSC"/>
    <property type="match status" value="1"/>
</dbReference>
<keyword evidence="8" id="KW-1185">Reference proteome</keyword>
<protein>
    <submittedName>
        <fullName evidence="7">EmrB/QacA subfamily drug resistance transporter</fullName>
    </submittedName>
</protein>
<feature type="transmembrane region" description="Helical" evidence="5">
    <location>
        <begin position="436"/>
        <end position="458"/>
    </location>
</feature>